<dbReference type="InterPro" id="IPR035965">
    <property type="entry name" value="PAS-like_dom_sf"/>
</dbReference>
<dbReference type="SMART" id="SM00091">
    <property type="entry name" value="PAS"/>
    <property type="match status" value="1"/>
</dbReference>
<dbReference type="Proteomes" id="UP001528672">
    <property type="component" value="Unassembled WGS sequence"/>
</dbReference>
<accession>A0ABT5MBX2</accession>
<name>A0ABT5MBX2_9BURK</name>
<dbReference type="PRINTS" id="PR00260">
    <property type="entry name" value="CHEMTRNSDUCR"/>
</dbReference>
<dbReference type="InterPro" id="IPR051310">
    <property type="entry name" value="MCP_chemotaxis"/>
</dbReference>
<dbReference type="PANTHER" id="PTHR43531:SF7">
    <property type="entry name" value="AEROTAXIS RECEPTOR"/>
    <property type="match status" value="1"/>
</dbReference>
<comment type="caution">
    <text evidence="5">The sequence shown here is derived from an EMBL/GenBank/DDBJ whole genome shotgun (WGS) entry which is preliminary data.</text>
</comment>
<evidence type="ECO:0000256" key="2">
    <source>
        <dbReference type="PROSITE-ProRule" id="PRU00284"/>
    </source>
</evidence>
<dbReference type="InterPro" id="IPR001610">
    <property type="entry name" value="PAC"/>
</dbReference>
<dbReference type="EMBL" id="JAQSIO010000001">
    <property type="protein sequence ID" value="MDD0813880.1"/>
    <property type="molecule type" value="Genomic_DNA"/>
</dbReference>
<feature type="domain" description="Methyl-accepting transducer" evidence="3">
    <location>
        <begin position="277"/>
        <end position="506"/>
    </location>
</feature>
<dbReference type="PANTHER" id="PTHR43531">
    <property type="entry name" value="PROTEIN ICFG"/>
    <property type="match status" value="1"/>
</dbReference>
<protein>
    <submittedName>
        <fullName evidence="5">Methyl-accepting chemotaxis protein</fullName>
    </submittedName>
</protein>
<keyword evidence="6" id="KW-1185">Reference proteome</keyword>
<dbReference type="SMART" id="SM00086">
    <property type="entry name" value="PAC"/>
    <property type="match status" value="1"/>
</dbReference>
<proteinExistence type="inferred from homology"/>
<dbReference type="PROSITE" id="PS50112">
    <property type="entry name" value="PAS"/>
    <property type="match status" value="1"/>
</dbReference>
<dbReference type="Gene3D" id="1.10.287.950">
    <property type="entry name" value="Methyl-accepting chemotaxis protein"/>
    <property type="match status" value="1"/>
</dbReference>
<evidence type="ECO:0000313" key="5">
    <source>
        <dbReference type="EMBL" id="MDD0813880.1"/>
    </source>
</evidence>
<reference evidence="5 6" key="1">
    <citation type="submission" date="2023-02" db="EMBL/GenBank/DDBJ databases">
        <title>Bacterial whole genome sequence for Curvibacter sp. HBC28.</title>
        <authorList>
            <person name="Le V."/>
            <person name="Ko S.-R."/>
            <person name="Ahn C.-Y."/>
            <person name="Oh H.-M."/>
        </authorList>
    </citation>
    <scope>NUCLEOTIDE SEQUENCE [LARGE SCALE GENOMIC DNA]</scope>
    <source>
        <strain evidence="5 6">HBC28</strain>
    </source>
</reference>
<keyword evidence="2" id="KW-0807">Transducer</keyword>
<dbReference type="SUPFAM" id="SSF55785">
    <property type="entry name" value="PYP-like sensor domain (PAS domain)"/>
    <property type="match status" value="1"/>
</dbReference>
<evidence type="ECO:0000313" key="6">
    <source>
        <dbReference type="Proteomes" id="UP001528672"/>
    </source>
</evidence>
<organism evidence="5 6">
    <name type="scientific">Curvibacter microcysteis</name>
    <dbReference type="NCBI Taxonomy" id="3026419"/>
    <lineage>
        <taxon>Bacteria</taxon>
        <taxon>Pseudomonadati</taxon>
        <taxon>Pseudomonadota</taxon>
        <taxon>Betaproteobacteria</taxon>
        <taxon>Burkholderiales</taxon>
        <taxon>Comamonadaceae</taxon>
        <taxon>Curvibacter</taxon>
    </lineage>
</organism>
<dbReference type="NCBIfam" id="TIGR00229">
    <property type="entry name" value="sensory_box"/>
    <property type="match status" value="1"/>
</dbReference>
<dbReference type="Gene3D" id="3.30.450.20">
    <property type="entry name" value="PAS domain"/>
    <property type="match status" value="1"/>
</dbReference>
<sequence>MKLNLPVTPHEVLLPEGAVLVSTTDVQGRITHCNRAFVDVSGYAYDELLGQPHNLVRHPDMPVEAFADLWSTIGRGRAWSGLVKNRCKNGDFYWVQANVSPVMEQGKPVGYMSVRLRPTREQVAAAEALYAKLAVEKRRGERSFRLHAGGVRGVGWRDLPKRRFRLSLAQRVGLAAALAQGLAWGVGVSGLASDWGVAPWVAPLVAASLCWGGFQLWFWRGTAQPLQDAADLAGSLAGCNLDGVLDYDPTHPIGQIKRQLWLVNLNMRAIVTDVRAEVEDMVAEARSIRDGTLDLSARSEQQAQAVTQTVASVTEITASLQHTCDTTTQLAALSDRARDNANQGRQATDAVSQSMGQIHLSSRRITDIIELMETLAFQTNLLALNAAVEAAHAGDQGRGFAVVAAEVRLLAQRSRDAALQIRQLIDHSARDVSLGTERVDEANRTIGGVVAAVQRVSGLLQDIQNASQEQLLGVTQVDQAMQVIDDVTQRNAGLAQASALATQTLERRADTLQRAVRIFRVKPR</sequence>
<dbReference type="Pfam" id="PF08447">
    <property type="entry name" value="PAS_3"/>
    <property type="match status" value="1"/>
</dbReference>
<dbReference type="CDD" id="cd11386">
    <property type="entry name" value="MCP_signal"/>
    <property type="match status" value="1"/>
</dbReference>
<dbReference type="RefSeq" id="WP_273925472.1">
    <property type="nucleotide sequence ID" value="NZ_JAQSIO010000001.1"/>
</dbReference>
<dbReference type="CDD" id="cd00130">
    <property type="entry name" value="PAS"/>
    <property type="match status" value="1"/>
</dbReference>
<dbReference type="PROSITE" id="PS50111">
    <property type="entry name" value="CHEMOTAXIS_TRANSDUC_2"/>
    <property type="match status" value="1"/>
</dbReference>
<dbReference type="SMART" id="SM00283">
    <property type="entry name" value="MA"/>
    <property type="match status" value="1"/>
</dbReference>
<evidence type="ECO:0000256" key="1">
    <source>
        <dbReference type="ARBA" id="ARBA00029447"/>
    </source>
</evidence>
<feature type="domain" description="PAS" evidence="4">
    <location>
        <begin position="25"/>
        <end position="60"/>
    </location>
</feature>
<comment type="similarity">
    <text evidence="1">Belongs to the methyl-accepting chemotaxis (MCP) protein family.</text>
</comment>
<evidence type="ECO:0000259" key="3">
    <source>
        <dbReference type="PROSITE" id="PS50111"/>
    </source>
</evidence>
<gene>
    <name evidence="5" type="ORF">PSQ39_04485</name>
</gene>
<dbReference type="InterPro" id="IPR004089">
    <property type="entry name" value="MCPsignal_dom"/>
</dbReference>
<dbReference type="Pfam" id="PF00015">
    <property type="entry name" value="MCPsignal"/>
    <property type="match status" value="1"/>
</dbReference>
<dbReference type="InterPro" id="IPR000014">
    <property type="entry name" value="PAS"/>
</dbReference>
<dbReference type="InterPro" id="IPR013655">
    <property type="entry name" value="PAS_fold_3"/>
</dbReference>
<dbReference type="InterPro" id="IPR004090">
    <property type="entry name" value="Chemotax_Me-accpt_rcpt"/>
</dbReference>
<evidence type="ECO:0000259" key="4">
    <source>
        <dbReference type="PROSITE" id="PS50112"/>
    </source>
</evidence>
<dbReference type="SUPFAM" id="SSF58104">
    <property type="entry name" value="Methyl-accepting chemotaxis protein (MCP) signaling domain"/>
    <property type="match status" value="1"/>
</dbReference>